<name>A0ACA9Y0B3_9ASCO</name>
<reference evidence="1" key="1">
    <citation type="submission" date="2022-06" db="EMBL/GenBank/DDBJ databases">
        <authorList>
            <person name="Legras J.-L."/>
            <person name="Devillers H."/>
            <person name="Grondin C."/>
        </authorList>
    </citation>
    <scope>NUCLEOTIDE SEQUENCE</scope>
    <source>
        <strain evidence="1">CLIB 1444</strain>
    </source>
</reference>
<organism evidence="1 2">
    <name type="scientific">[Candida] jaroonii</name>
    <dbReference type="NCBI Taxonomy" id="467808"/>
    <lineage>
        <taxon>Eukaryota</taxon>
        <taxon>Fungi</taxon>
        <taxon>Dikarya</taxon>
        <taxon>Ascomycota</taxon>
        <taxon>Saccharomycotina</taxon>
        <taxon>Pichiomycetes</taxon>
        <taxon>Debaryomycetaceae</taxon>
        <taxon>Yamadazyma</taxon>
    </lineage>
</organism>
<proteinExistence type="predicted"/>
<comment type="caution">
    <text evidence="1">The sequence shown here is derived from an EMBL/GenBank/DDBJ whole genome shotgun (WGS) entry which is preliminary data.</text>
</comment>
<gene>
    <name evidence="1" type="ORF">CLIB1444_01S04764</name>
</gene>
<dbReference type="EMBL" id="CALSDN010000001">
    <property type="protein sequence ID" value="CAH6718349.1"/>
    <property type="molecule type" value="Genomic_DNA"/>
</dbReference>
<accession>A0ACA9Y0B3</accession>
<evidence type="ECO:0000313" key="1">
    <source>
        <dbReference type="EMBL" id="CAH6718349.1"/>
    </source>
</evidence>
<dbReference type="Proteomes" id="UP001152531">
    <property type="component" value="Unassembled WGS sequence"/>
</dbReference>
<sequence>MINSCNTNLSKSGKLPVLLNGKDQYEGYIEISQFICDNFDIDHSAFTSPERLSAAHSLIDLTVINLIENKLRLINQYNLYIVTTNYENVTRKLFKNYLPFPMMYNQPLKFYNIAQEEVKLIGIGKPKGFLGFGTGDNDDDLDKTVPLSKLHEQQLLSKNKEKLSIRESKNLFRACSLLDNILRDIIEIYKVNQLGLTRSNILLLAYIHTLSSDLPDKSLLSIIQNHEEFYQQCSDHIKSFNDQLKPIKPCNSSQSPNLLNEIHYKLSQISASLNF</sequence>
<protein>
    <submittedName>
        <fullName evidence="1">Uncharacterized protein</fullName>
    </submittedName>
</protein>
<keyword evidence="2" id="KW-1185">Reference proteome</keyword>
<evidence type="ECO:0000313" key="2">
    <source>
        <dbReference type="Proteomes" id="UP001152531"/>
    </source>
</evidence>